<dbReference type="InterPro" id="IPR006750">
    <property type="entry name" value="YdcZ"/>
</dbReference>
<organism evidence="2 3">
    <name type="scientific">Paenibacillus pinisoli</name>
    <dbReference type="NCBI Taxonomy" id="1276110"/>
    <lineage>
        <taxon>Bacteria</taxon>
        <taxon>Bacillati</taxon>
        <taxon>Bacillota</taxon>
        <taxon>Bacilli</taxon>
        <taxon>Bacillales</taxon>
        <taxon>Paenibacillaceae</taxon>
        <taxon>Paenibacillus</taxon>
    </lineage>
</organism>
<dbReference type="Proteomes" id="UP000267798">
    <property type="component" value="Unassembled WGS sequence"/>
</dbReference>
<keyword evidence="3" id="KW-1185">Reference proteome</keyword>
<keyword evidence="1" id="KW-0472">Membrane</keyword>
<dbReference type="EMBL" id="QXQB01000001">
    <property type="protein sequence ID" value="RJX40561.1"/>
    <property type="molecule type" value="Genomic_DNA"/>
</dbReference>
<keyword evidence="1" id="KW-1133">Transmembrane helix</keyword>
<reference evidence="2 3" key="1">
    <citation type="submission" date="2018-09" db="EMBL/GenBank/DDBJ databases">
        <title>Paenibacillus aracenensis nov. sp. isolated from a cave in southern Spain.</title>
        <authorList>
            <person name="Jurado V."/>
            <person name="Gutierrez-Patricio S."/>
            <person name="Gonzalez-Pimentel J.L."/>
            <person name="Miller A.Z."/>
            <person name="Laiz L."/>
            <person name="Saiz-Jimenez C."/>
        </authorList>
    </citation>
    <scope>NUCLEOTIDE SEQUENCE [LARGE SCALE GENOMIC DNA]</scope>
    <source>
        <strain evidence="2 3">JCM 19203</strain>
    </source>
</reference>
<accession>A0A3A6PUV1</accession>
<dbReference type="OrthoDB" id="9789346at2"/>
<dbReference type="AlphaFoldDB" id="A0A3A6PUV1"/>
<gene>
    <name evidence="2" type="ORF">D3P09_00625</name>
</gene>
<evidence type="ECO:0000256" key="1">
    <source>
        <dbReference type="SAM" id="Phobius"/>
    </source>
</evidence>
<protein>
    <submittedName>
        <fullName evidence="2">DMT family transporter</fullName>
    </submittedName>
</protein>
<feature type="transmembrane region" description="Helical" evidence="1">
    <location>
        <begin position="65"/>
        <end position="84"/>
    </location>
</feature>
<dbReference type="PANTHER" id="PTHR34821">
    <property type="entry name" value="INNER MEMBRANE PROTEIN YDCZ"/>
    <property type="match status" value="1"/>
</dbReference>
<feature type="transmembrane region" description="Helical" evidence="1">
    <location>
        <begin position="32"/>
        <end position="53"/>
    </location>
</feature>
<keyword evidence="1" id="KW-0812">Transmembrane</keyword>
<comment type="caution">
    <text evidence="2">The sequence shown here is derived from an EMBL/GenBank/DDBJ whole genome shotgun (WGS) entry which is preliminary data.</text>
</comment>
<name>A0A3A6PUV1_9BACL</name>
<dbReference type="PANTHER" id="PTHR34821:SF3">
    <property type="entry name" value="MEMBRANE PROTEIN"/>
    <property type="match status" value="1"/>
</dbReference>
<dbReference type="RefSeq" id="WP_120106207.1">
    <property type="nucleotide sequence ID" value="NZ_QXQB01000001.1"/>
</dbReference>
<dbReference type="GO" id="GO:0005886">
    <property type="term" value="C:plasma membrane"/>
    <property type="evidence" value="ECO:0007669"/>
    <property type="project" value="TreeGrafter"/>
</dbReference>
<evidence type="ECO:0000313" key="2">
    <source>
        <dbReference type="EMBL" id="RJX40561.1"/>
    </source>
</evidence>
<evidence type="ECO:0000313" key="3">
    <source>
        <dbReference type="Proteomes" id="UP000267798"/>
    </source>
</evidence>
<dbReference type="Pfam" id="PF04657">
    <property type="entry name" value="DMT_YdcZ"/>
    <property type="match status" value="1"/>
</dbReference>
<proteinExistence type="predicted"/>
<sequence>MKGVIYAVLGGAFLTLQGTANAAIGERIGTWQAATLTQGTGFIAALLIVLLLRDQSWRSLKEVKPVFLFGGAFAAFILFSNITAYHQNGAALTVASLLIAQMVATLVMEKVGWFGPAAVVPLRGSQWAGLGLMVIGILCLTL</sequence>